<evidence type="ECO:0000256" key="1">
    <source>
        <dbReference type="SAM" id="MobiDB-lite"/>
    </source>
</evidence>
<dbReference type="InParanoid" id="A0A165HF30"/>
<dbReference type="EMBL" id="KV426019">
    <property type="protein sequence ID" value="KZV91874.1"/>
    <property type="molecule type" value="Genomic_DNA"/>
</dbReference>
<dbReference type="AlphaFoldDB" id="A0A165HF30"/>
<proteinExistence type="predicted"/>
<sequence>MDAWSWPEVYAACLRLYQFDVERLERARQIFYSATPSLEHCVEFSLSDTTVQELLRQVTELAVSFVTSPNGLYLAPVLLHQTDSPRRDQDGKSQSQRDPFEDTTASIGAESVRATWLYGVPERDHDDSGCTSFASLYHFRTS</sequence>
<reference evidence="2 3" key="1">
    <citation type="journal article" date="2016" name="Mol. Biol. Evol.">
        <title>Comparative Genomics of Early-Diverging Mushroom-Forming Fungi Provides Insights into the Origins of Lignocellulose Decay Capabilities.</title>
        <authorList>
            <person name="Nagy L.G."/>
            <person name="Riley R."/>
            <person name="Tritt A."/>
            <person name="Adam C."/>
            <person name="Daum C."/>
            <person name="Floudas D."/>
            <person name="Sun H."/>
            <person name="Yadav J.S."/>
            <person name="Pangilinan J."/>
            <person name="Larsson K.H."/>
            <person name="Matsuura K."/>
            <person name="Barry K."/>
            <person name="Labutti K."/>
            <person name="Kuo R."/>
            <person name="Ohm R.A."/>
            <person name="Bhattacharya S.S."/>
            <person name="Shirouzu T."/>
            <person name="Yoshinaga Y."/>
            <person name="Martin F.M."/>
            <person name="Grigoriev I.V."/>
            <person name="Hibbett D.S."/>
        </authorList>
    </citation>
    <scope>NUCLEOTIDE SEQUENCE [LARGE SCALE GENOMIC DNA]</scope>
    <source>
        <strain evidence="2 3">HHB12029</strain>
    </source>
</reference>
<dbReference type="Proteomes" id="UP000077266">
    <property type="component" value="Unassembled WGS sequence"/>
</dbReference>
<evidence type="ECO:0000313" key="2">
    <source>
        <dbReference type="EMBL" id="KZV91874.1"/>
    </source>
</evidence>
<protein>
    <submittedName>
        <fullName evidence="2">Uncharacterized protein</fullName>
    </submittedName>
</protein>
<name>A0A165HF30_EXIGL</name>
<organism evidence="2 3">
    <name type="scientific">Exidia glandulosa HHB12029</name>
    <dbReference type="NCBI Taxonomy" id="1314781"/>
    <lineage>
        <taxon>Eukaryota</taxon>
        <taxon>Fungi</taxon>
        <taxon>Dikarya</taxon>
        <taxon>Basidiomycota</taxon>
        <taxon>Agaricomycotina</taxon>
        <taxon>Agaricomycetes</taxon>
        <taxon>Auriculariales</taxon>
        <taxon>Exidiaceae</taxon>
        <taxon>Exidia</taxon>
    </lineage>
</organism>
<keyword evidence="3" id="KW-1185">Reference proteome</keyword>
<accession>A0A165HF30</accession>
<gene>
    <name evidence="2" type="ORF">EXIGLDRAFT_86580</name>
</gene>
<evidence type="ECO:0000313" key="3">
    <source>
        <dbReference type="Proteomes" id="UP000077266"/>
    </source>
</evidence>
<feature type="region of interest" description="Disordered" evidence="1">
    <location>
        <begin position="83"/>
        <end position="107"/>
    </location>
</feature>